<evidence type="ECO:0000313" key="2">
    <source>
        <dbReference type="Proteomes" id="UP001207930"/>
    </source>
</evidence>
<protein>
    <submittedName>
        <fullName evidence="1">Uncharacterized protein</fullName>
    </submittedName>
</protein>
<evidence type="ECO:0000313" key="1">
    <source>
        <dbReference type="EMBL" id="MCW1887033.1"/>
    </source>
</evidence>
<dbReference type="Proteomes" id="UP001207930">
    <property type="component" value="Unassembled WGS sequence"/>
</dbReference>
<keyword evidence="2" id="KW-1185">Reference proteome</keyword>
<name>A0ABT3FTZ9_9BACT</name>
<organism evidence="1 2">
    <name type="scientific">Luteolibacter flavescens</name>
    <dbReference type="NCBI Taxonomy" id="1859460"/>
    <lineage>
        <taxon>Bacteria</taxon>
        <taxon>Pseudomonadati</taxon>
        <taxon>Verrucomicrobiota</taxon>
        <taxon>Verrucomicrobiia</taxon>
        <taxon>Verrucomicrobiales</taxon>
        <taxon>Verrucomicrobiaceae</taxon>
        <taxon>Luteolibacter</taxon>
    </lineage>
</organism>
<dbReference type="RefSeq" id="WP_264502987.1">
    <property type="nucleotide sequence ID" value="NZ_JAPDDS010000014.1"/>
</dbReference>
<comment type="caution">
    <text evidence="1">The sequence shown here is derived from an EMBL/GenBank/DDBJ whole genome shotgun (WGS) entry which is preliminary data.</text>
</comment>
<gene>
    <name evidence="1" type="ORF">OKA04_20010</name>
</gene>
<accession>A0ABT3FTZ9</accession>
<sequence length="153" mass="17060">MRLLEKQGADCDIATELDPASFRVIRVWSLGESADILRTIKIFKDGSMKMALKRYPSDPANEHGFKPVDFDDTVKKIDSLLKEPISFRKTSVSIGSNGVDFIVESIKKGEYLWAVREADYSDGDEYRAMGEIIDGLSAKGSASQKPVPQKKEK</sequence>
<dbReference type="EMBL" id="JAPDDS010000014">
    <property type="protein sequence ID" value="MCW1887033.1"/>
    <property type="molecule type" value="Genomic_DNA"/>
</dbReference>
<proteinExistence type="predicted"/>
<reference evidence="1 2" key="1">
    <citation type="submission" date="2022-10" db="EMBL/GenBank/DDBJ databases">
        <title>Luteolibacter flavescens strain MCCC 1K03193, whole genome shotgun sequencing project.</title>
        <authorList>
            <person name="Zhao G."/>
            <person name="Shen L."/>
        </authorList>
    </citation>
    <scope>NUCLEOTIDE SEQUENCE [LARGE SCALE GENOMIC DNA]</scope>
    <source>
        <strain evidence="1 2">MCCC 1K03193</strain>
    </source>
</reference>